<evidence type="ECO:0000313" key="2">
    <source>
        <dbReference type="Proteomes" id="UP000594261"/>
    </source>
</evidence>
<dbReference type="OMA" id="GWIENED"/>
<dbReference type="Gramene" id="QL12p030952:mrna">
    <property type="protein sequence ID" value="QL12p030952:mrna"/>
    <property type="gene ID" value="QL12p030952"/>
</dbReference>
<dbReference type="Proteomes" id="UP000594261">
    <property type="component" value="Chromosome 12"/>
</dbReference>
<dbReference type="InParanoid" id="A0A7N2RET7"/>
<proteinExistence type="predicted"/>
<dbReference type="PANTHER" id="PTHR35478">
    <property type="entry name" value="ZINC FINGER FYVE DOMAIN PROTEIN"/>
    <property type="match status" value="1"/>
</dbReference>
<protein>
    <submittedName>
        <fullName evidence="1">Uncharacterized protein</fullName>
    </submittedName>
</protein>
<reference evidence="1" key="2">
    <citation type="submission" date="2021-01" db="UniProtKB">
        <authorList>
            <consortium name="EnsemblPlants"/>
        </authorList>
    </citation>
    <scope>IDENTIFICATION</scope>
</reference>
<reference evidence="1 2" key="1">
    <citation type="journal article" date="2016" name="G3 (Bethesda)">
        <title>First Draft Assembly and Annotation of the Genome of a California Endemic Oak Quercus lobata Nee (Fagaceae).</title>
        <authorList>
            <person name="Sork V.L."/>
            <person name="Fitz-Gibbon S.T."/>
            <person name="Puiu D."/>
            <person name="Crepeau M."/>
            <person name="Gugger P.F."/>
            <person name="Sherman R."/>
            <person name="Stevens K."/>
            <person name="Langley C.H."/>
            <person name="Pellegrini M."/>
            <person name="Salzberg S.L."/>
        </authorList>
    </citation>
    <scope>NUCLEOTIDE SEQUENCE [LARGE SCALE GENOMIC DNA]</scope>
    <source>
        <strain evidence="1 2">cv. SW786</strain>
    </source>
</reference>
<dbReference type="AlphaFoldDB" id="A0A7N2RET7"/>
<dbReference type="EMBL" id="LRBV02000012">
    <property type="status" value="NOT_ANNOTATED_CDS"/>
    <property type="molecule type" value="Genomic_DNA"/>
</dbReference>
<accession>A0A7N2RET7</accession>
<organism evidence="1 2">
    <name type="scientific">Quercus lobata</name>
    <name type="common">Valley oak</name>
    <dbReference type="NCBI Taxonomy" id="97700"/>
    <lineage>
        <taxon>Eukaryota</taxon>
        <taxon>Viridiplantae</taxon>
        <taxon>Streptophyta</taxon>
        <taxon>Embryophyta</taxon>
        <taxon>Tracheophyta</taxon>
        <taxon>Spermatophyta</taxon>
        <taxon>Magnoliopsida</taxon>
        <taxon>eudicotyledons</taxon>
        <taxon>Gunneridae</taxon>
        <taxon>Pentapetalae</taxon>
        <taxon>rosids</taxon>
        <taxon>fabids</taxon>
        <taxon>Fagales</taxon>
        <taxon>Fagaceae</taxon>
        <taxon>Quercus</taxon>
    </lineage>
</organism>
<evidence type="ECO:0000313" key="1">
    <source>
        <dbReference type="EnsemblPlants" id="QL12p030952:mrna"/>
    </source>
</evidence>
<sequence length="732" mass="83196">MDKEIEILTRLVANHLHLAQFEPLRAVILALRSRNPDLALAVLQTIVARSGRFQNILWSDSCPSPPLLTYMSTLELLQQFDDNSNASSAWSFDPETLRLRAEFLLLVQHLIDRVSESMRNNFDIQSLEKEVLNGSEGYDERAEVLEREKCEELRDVNGGFDECVRVLDRVLELGVKRLKPDADVDVDGNGNDIDMSSVEESELVCLKRVILDYADVFDALCWNIQRQVRGWEGFDSGLAETARSEEEGEALRVLGLIQRSVQLAHLDAIKECLKEGNVDGAVPRIRFLHTDYGVEEDEYRAVSSPVKGDLSVFISSWLIMGEGWRWNHRGPTGVSFLWKIIWMANIPEKRKWGIYRSFALPLLYGICMVLQDLIRSVSSRKGIFGDSWQAMREKFLGIYGEALSSNCRDLVQMIQVIQDEFLSEEIETYKALDDSQIPPPLECFQRYLAELKSDTNIHEKTSSLNVAVSSCMRDMYHYARVSNLHVLECVMDSALSAVKREQLQEASNVLMLFPRLQPLVASMGWDLLSGKTTARRSLMQQLWTSKSQVLRLEESSLYGNQSDEISCVEHLCDNLCYQLDVASFVACVNSGRSWNSKFSLLLSGKEQIALAEEVAQSDFFVENFVLERLSVQSPLRVLFDVVPGIKFQEAIELISMQPIASPTDAWKRKQDVELMHMRYALESVVLALAAMERCTGDERESHHQLALCHLKDLQNHLEAINNIARKHFVGFA</sequence>
<name>A0A7N2RET7_QUELO</name>
<keyword evidence="2" id="KW-1185">Reference proteome</keyword>
<dbReference type="EnsemblPlants" id="QL12p030952:mrna">
    <property type="protein sequence ID" value="QL12p030952:mrna"/>
    <property type="gene ID" value="QL12p030952"/>
</dbReference>
<dbReference type="PANTHER" id="PTHR35478:SF1">
    <property type="entry name" value="ZINC FINGER FYVE DOMAIN-CONTAINING PROTEIN 26"/>
    <property type="match status" value="1"/>
</dbReference>